<gene>
    <name evidence="4" type="ORF">NG895_24595</name>
</gene>
<feature type="chain" id="PRO_5040785951" evidence="2">
    <location>
        <begin position="19"/>
        <end position="342"/>
    </location>
</feature>
<dbReference type="Pfam" id="PF07596">
    <property type="entry name" value="SBP_bac_10"/>
    <property type="match status" value="1"/>
</dbReference>
<evidence type="ECO:0000256" key="2">
    <source>
        <dbReference type="SAM" id="SignalP"/>
    </source>
</evidence>
<dbReference type="PANTHER" id="PTHR30093">
    <property type="entry name" value="GENERAL SECRETION PATHWAY PROTEIN G"/>
    <property type="match status" value="1"/>
</dbReference>
<dbReference type="EMBL" id="JAMXLR010000089">
    <property type="protein sequence ID" value="MCO6047089.1"/>
    <property type="molecule type" value="Genomic_DNA"/>
</dbReference>
<proteinExistence type="predicted"/>
<dbReference type="RefSeq" id="WP_252855202.1">
    <property type="nucleotide sequence ID" value="NZ_JAMXLR010000089.1"/>
</dbReference>
<evidence type="ECO:0000259" key="3">
    <source>
        <dbReference type="Pfam" id="PF07596"/>
    </source>
</evidence>
<dbReference type="AlphaFoldDB" id="A0A9X2FHP3"/>
<evidence type="ECO:0000313" key="4">
    <source>
        <dbReference type="EMBL" id="MCO6047089.1"/>
    </source>
</evidence>
<reference evidence="4" key="1">
    <citation type="submission" date="2022-06" db="EMBL/GenBank/DDBJ databases">
        <title>Aeoliella straminimaris, a novel planctomycete from sediments.</title>
        <authorList>
            <person name="Vitorino I.R."/>
            <person name="Lage O.M."/>
        </authorList>
    </citation>
    <scope>NUCLEOTIDE SEQUENCE</scope>
    <source>
        <strain evidence="4">ICT_H6.2</strain>
    </source>
</reference>
<dbReference type="InterPro" id="IPR045584">
    <property type="entry name" value="Pilin-like"/>
</dbReference>
<organism evidence="4 5">
    <name type="scientific">Aeoliella straminimaris</name>
    <dbReference type="NCBI Taxonomy" id="2954799"/>
    <lineage>
        <taxon>Bacteria</taxon>
        <taxon>Pseudomonadati</taxon>
        <taxon>Planctomycetota</taxon>
        <taxon>Planctomycetia</taxon>
        <taxon>Pirellulales</taxon>
        <taxon>Lacipirellulaceae</taxon>
        <taxon>Aeoliella</taxon>
    </lineage>
</organism>
<dbReference type="InterPro" id="IPR011453">
    <property type="entry name" value="DUF1559"/>
</dbReference>
<dbReference type="Proteomes" id="UP001155241">
    <property type="component" value="Unassembled WGS sequence"/>
</dbReference>
<dbReference type="SUPFAM" id="SSF54523">
    <property type="entry name" value="Pili subunits"/>
    <property type="match status" value="1"/>
</dbReference>
<evidence type="ECO:0000313" key="5">
    <source>
        <dbReference type="Proteomes" id="UP001155241"/>
    </source>
</evidence>
<dbReference type="Gene3D" id="3.30.700.10">
    <property type="entry name" value="Glycoprotein, Type 4 Pilin"/>
    <property type="match status" value="1"/>
</dbReference>
<sequence>MIAIIGILVALLLPAVQAAREAARRTQCTNNLKQLTLGIVNLESTTGRLPSSGWYGSWTGDPDRGTGKDQPGGWLFSILPYLEQPDLRDLGAGLSGTARAQALGSRDATVVSATNCPSRRKGGPFPATAWENPKTGDGAGGVTTYASDPVAKCDYAMNVGDMTGYDGFCQSHSPSNYGTLPASWPPKSQEYNGVTFCGTAVKLRQITDGLSNTIALGERWVSPEVYQGEKHWDADDWSMYTGFQDDMVRSTYYNGRKNTHTPRQDTDDVTDLAPNASSTNSSINPLTLAIPRELFGSPHAGGCLFSMCDGSVDMVEFDIDPQVFRQMGHRSDGGEILKVNIW</sequence>
<evidence type="ECO:0000256" key="1">
    <source>
        <dbReference type="SAM" id="MobiDB-lite"/>
    </source>
</evidence>
<keyword evidence="2" id="KW-0732">Signal</keyword>
<dbReference type="InterPro" id="IPR027558">
    <property type="entry name" value="Pre_pil_HX9DG_C"/>
</dbReference>
<dbReference type="NCBIfam" id="TIGR04294">
    <property type="entry name" value="pre_pil_HX9DG"/>
    <property type="match status" value="1"/>
</dbReference>
<name>A0A9X2FHP3_9BACT</name>
<dbReference type="PANTHER" id="PTHR30093:SF2">
    <property type="entry name" value="TYPE II SECRETION SYSTEM PROTEIN H"/>
    <property type="match status" value="1"/>
</dbReference>
<feature type="domain" description="DUF1559" evidence="3">
    <location>
        <begin position="17"/>
        <end position="322"/>
    </location>
</feature>
<accession>A0A9X2FHP3</accession>
<feature type="signal peptide" evidence="2">
    <location>
        <begin position="1"/>
        <end position="18"/>
    </location>
</feature>
<protein>
    <submittedName>
        <fullName evidence="4">DUF1559 domain-containing protein</fullName>
    </submittedName>
</protein>
<keyword evidence="5" id="KW-1185">Reference proteome</keyword>
<comment type="caution">
    <text evidence="4">The sequence shown here is derived from an EMBL/GenBank/DDBJ whole genome shotgun (WGS) entry which is preliminary data.</text>
</comment>
<feature type="region of interest" description="Disordered" evidence="1">
    <location>
        <begin position="111"/>
        <end position="135"/>
    </location>
</feature>